<dbReference type="KEGG" id="sgi:SGRAN_1517"/>
<dbReference type="SMART" id="SM00972">
    <property type="entry name" value="SCPU"/>
    <property type="match status" value="1"/>
</dbReference>
<feature type="chain" id="PRO_5041642315" evidence="1">
    <location>
        <begin position="27"/>
        <end position="183"/>
    </location>
</feature>
<feature type="domain" description="Spore coat protein U/FanG" evidence="2">
    <location>
        <begin position="29"/>
        <end position="179"/>
    </location>
</feature>
<gene>
    <name evidence="3" type="ORF">SGRAN_1517</name>
</gene>
<accession>A0AA86GJG2</accession>
<sequence length="183" mass="18390">MRHIIPRRVALGATLFAAFLAAPAHADITGTVDATITLEAGCVINGQNLDDGASGADFGTIDFGVHNTLFTQADGELSSGGAALSIQCSPGITPVLHFDAGENDGEGVGGGLRAMEHSVTPGQFVTYNLYSDAGRTNVIAIGGTITLPSTGAVQSVPVYGSAFGAPGLIAGTYGDVVTVVLEL</sequence>
<organism evidence="3 4">
    <name type="scientific">Sphingopyxis granuli</name>
    <dbReference type="NCBI Taxonomy" id="267128"/>
    <lineage>
        <taxon>Bacteria</taxon>
        <taxon>Pseudomonadati</taxon>
        <taxon>Pseudomonadota</taxon>
        <taxon>Alphaproteobacteria</taxon>
        <taxon>Sphingomonadales</taxon>
        <taxon>Sphingomonadaceae</taxon>
        <taxon>Sphingopyxis</taxon>
    </lineage>
</organism>
<name>A0AA86GJG2_9SPHN</name>
<dbReference type="AlphaFoldDB" id="A0AA86GJG2"/>
<keyword evidence="4" id="KW-1185">Reference proteome</keyword>
<dbReference type="InterPro" id="IPR007893">
    <property type="entry name" value="Spore_coat_U/FanG"/>
</dbReference>
<protein>
    <submittedName>
        <fullName evidence="3">Spore coat U domain-containing protein</fullName>
    </submittedName>
</protein>
<proteinExistence type="predicted"/>
<dbReference type="Pfam" id="PF05229">
    <property type="entry name" value="SCPU"/>
    <property type="match status" value="1"/>
</dbReference>
<evidence type="ECO:0000256" key="1">
    <source>
        <dbReference type="SAM" id="SignalP"/>
    </source>
</evidence>
<reference evidence="3 4" key="1">
    <citation type="journal article" date="2016" name="BMC Genomics">
        <title>Genomic analysis of the nitrate-respiring Sphingopyxis granuli (formerly Sphingomonas macrogoltabida) strain TFA.</title>
        <authorList>
            <person name="Garcia-Romero I."/>
            <person name="Perez-Pulido A.J."/>
            <person name="Gonzalez-Flores Y.E."/>
            <person name="Reyes-Ramirez F."/>
            <person name="Santero E."/>
            <person name="Floriano B."/>
        </authorList>
    </citation>
    <scope>NUCLEOTIDE SEQUENCE [LARGE SCALE GENOMIC DNA]</scope>
    <source>
        <strain evidence="3 4">TFA</strain>
    </source>
</reference>
<evidence type="ECO:0000259" key="2">
    <source>
        <dbReference type="Pfam" id="PF05229"/>
    </source>
</evidence>
<dbReference type="Proteomes" id="UP000058599">
    <property type="component" value="Chromosome"/>
</dbReference>
<dbReference type="PANTHER" id="PTHR37089">
    <property type="entry name" value="PROTEIN U-RELATED"/>
    <property type="match status" value="1"/>
</dbReference>
<dbReference type="EMBL" id="CP012199">
    <property type="protein sequence ID" value="AMG73902.1"/>
    <property type="molecule type" value="Genomic_DNA"/>
</dbReference>
<dbReference type="InterPro" id="IPR053167">
    <property type="entry name" value="Spore_coat_component"/>
</dbReference>
<dbReference type="PANTHER" id="PTHR37089:SF4">
    <property type="entry name" value="EXPORTED PROTEIN"/>
    <property type="match status" value="1"/>
</dbReference>
<evidence type="ECO:0000313" key="3">
    <source>
        <dbReference type="EMBL" id="AMG73902.1"/>
    </source>
</evidence>
<feature type="signal peptide" evidence="1">
    <location>
        <begin position="1"/>
        <end position="26"/>
    </location>
</feature>
<dbReference type="RefSeq" id="WP_082737137.1">
    <property type="nucleotide sequence ID" value="NZ_CP012199.1"/>
</dbReference>
<keyword evidence="1" id="KW-0732">Signal</keyword>
<evidence type="ECO:0000313" key="4">
    <source>
        <dbReference type="Proteomes" id="UP000058599"/>
    </source>
</evidence>